<sequence length="95" mass="10982">MMKYKEKILKVLLGPYMSEKALLNISKGQYVFKVSKKAIKKEIKKAVNLLFEKKVDRVRIVNIPKKKKKGRYKKAYVKLVKGESIEEINLNGGVN</sequence>
<reference evidence="5 6" key="1">
    <citation type="journal article" date="2015" name="Genome Biol. Evol.">
        <title>Genome evolution in the primary endosymbiont of whiteflies sheds light on their divergence.</title>
        <authorList>
            <person name="Santos-Garcia D."/>
            <person name="Vargas-Chavez C."/>
            <person name="Moya A."/>
            <person name="Latorre A."/>
            <person name="Silva"/>
            <person name="F J."/>
        </authorList>
    </citation>
    <scope>NUCLEOTIDE SEQUENCE [LARGE SCALE GENOMIC DNA]</scope>
    <source>
        <strain evidence="6">AD-VLC</strain>
    </source>
</reference>
<keyword evidence="3 4" id="KW-0687">Ribonucleoprotein</keyword>
<comment type="similarity">
    <text evidence="1 4">Belongs to the universal ribosomal protein uL23 family.</text>
</comment>
<accession>A0A8D9NB49</accession>
<dbReference type="SUPFAM" id="SSF54189">
    <property type="entry name" value="Ribosomal proteins S24e, L23 and L15e"/>
    <property type="match status" value="1"/>
</dbReference>
<dbReference type="InterPro" id="IPR012678">
    <property type="entry name" value="Ribosomal_uL23/eL15/eS24_sf"/>
</dbReference>
<evidence type="ECO:0000313" key="6">
    <source>
        <dbReference type="Proteomes" id="UP000032800"/>
    </source>
</evidence>
<dbReference type="GO" id="GO:1990904">
    <property type="term" value="C:ribonucleoprotein complex"/>
    <property type="evidence" value="ECO:0007669"/>
    <property type="project" value="UniProtKB-KW"/>
</dbReference>
<dbReference type="GO" id="GO:0019843">
    <property type="term" value="F:rRNA binding"/>
    <property type="evidence" value="ECO:0007669"/>
    <property type="project" value="UniProtKB-UniRule"/>
</dbReference>
<organism evidence="5 6">
    <name type="scientific">Candidatus Portiera aleyrodidarum</name>
    <name type="common">primary endosymbiont of Bemisia tabaci</name>
    <dbReference type="NCBI Taxonomy" id="91844"/>
    <lineage>
        <taxon>Bacteria</taxon>
        <taxon>Pseudomonadati</taxon>
        <taxon>Pseudomonadota</taxon>
        <taxon>Gammaproteobacteria</taxon>
        <taxon>Candidatus Johnevansiales</taxon>
        <taxon>Candidatus Johnevansiaceae</taxon>
        <taxon>Candidatus Portiera</taxon>
    </lineage>
</organism>
<dbReference type="EMBL" id="LN649255">
    <property type="protein sequence ID" value="CEI58699.1"/>
    <property type="molecule type" value="Genomic_DNA"/>
</dbReference>
<keyword evidence="4" id="KW-0694">RNA-binding</keyword>
<comment type="subunit">
    <text evidence="4">Part of the 50S ribosomal subunit. Contacts protein L29, and trigger factor when it is bound to the ribosome.</text>
</comment>
<proteinExistence type="inferred from homology"/>
<dbReference type="InterPro" id="IPR012677">
    <property type="entry name" value="Nucleotide-bd_a/b_plait_sf"/>
</dbReference>
<protein>
    <recommendedName>
        <fullName evidence="4">Large ribosomal subunit protein uL23</fullName>
    </recommendedName>
</protein>
<gene>
    <name evidence="4 5" type="primary">rplW</name>
    <name evidence="5" type="ORF">PAD_136</name>
</gene>
<evidence type="ECO:0000256" key="3">
    <source>
        <dbReference type="ARBA" id="ARBA00023274"/>
    </source>
</evidence>
<dbReference type="GO" id="GO:0006412">
    <property type="term" value="P:translation"/>
    <property type="evidence" value="ECO:0007669"/>
    <property type="project" value="UniProtKB-UniRule"/>
</dbReference>
<dbReference type="GO" id="GO:0005840">
    <property type="term" value="C:ribosome"/>
    <property type="evidence" value="ECO:0007669"/>
    <property type="project" value="UniProtKB-KW"/>
</dbReference>
<dbReference type="Pfam" id="PF00276">
    <property type="entry name" value="Ribosomal_L23"/>
    <property type="match status" value="1"/>
</dbReference>
<dbReference type="AlphaFoldDB" id="A0A8D9NB49"/>
<comment type="function">
    <text evidence="4">One of the early assembly proteins it binds 23S rRNA. One of the proteins that surrounds the polypeptide exit tunnel on the outside of the ribosome. Forms the main docking site for trigger factor binding to the ribosome.</text>
</comment>
<evidence type="ECO:0000256" key="1">
    <source>
        <dbReference type="ARBA" id="ARBA00006700"/>
    </source>
</evidence>
<evidence type="ECO:0000256" key="4">
    <source>
        <dbReference type="HAMAP-Rule" id="MF_01369"/>
    </source>
</evidence>
<name>A0A8D9NB49_9GAMM</name>
<dbReference type="Gene3D" id="3.30.70.330">
    <property type="match status" value="1"/>
</dbReference>
<dbReference type="GO" id="GO:0003735">
    <property type="term" value="F:structural constituent of ribosome"/>
    <property type="evidence" value="ECO:0007669"/>
    <property type="project" value="InterPro"/>
</dbReference>
<dbReference type="KEGG" id="plc:PAD_136"/>
<evidence type="ECO:0000313" key="5">
    <source>
        <dbReference type="EMBL" id="CEI58699.1"/>
    </source>
</evidence>
<dbReference type="Proteomes" id="UP000032800">
    <property type="component" value="Chromosome I"/>
</dbReference>
<keyword evidence="2 4" id="KW-0689">Ribosomal protein</keyword>
<dbReference type="InterPro" id="IPR013025">
    <property type="entry name" value="Ribosomal_uL23-like"/>
</dbReference>
<dbReference type="HAMAP" id="MF_01369_B">
    <property type="entry name" value="Ribosomal_uL23_B"/>
    <property type="match status" value="1"/>
</dbReference>
<evidence type="ECO:0000256" key="2">
    <source>
        <dbReference type="ARBA" id="ARBA00022980"/>
    </source>
</evidence>
<keyword evidence="4" id="KW-0699">rRNA-binding</keyword>